<dbReference type="WBParaSite" id="ASIM_0001575501-mRNA-1">
    <property type="protein sequence ID" value="ASIM_0001575501-mRNA-1"/>
    <property type="gene ID" value="ASIM_0001575501"/>
</dbReference>
<evidence type="ECO:0000313" key="2">
    <source>
        <dbReference type="EMBL" id="VDK54409.1"/>
    </source>
</evidence>
<dbReference type="EMBL" id="UYRR01032148">
    <property type="protein sequence ID" value="VDK54409.1"/>
    <property type="molecule type" value="Genomic_DNA"/>
</dbReference>
<accession>A0A0M3K464</accession>
<feature type="coiled-coil region" evidence="1">
    <location>
        <begin position="54"/>
        <end position="88"/>
    </location>
</feature>
<keyword evidence="3" id="KW-1185">Reference proteome</keyword>
<organism evidence="4">
    <name type="scientific">Anisakis simplex</name>
    <name type="common">Herring worm</name>
    <dbReference type="NCBI Taxonomy" id="6269"/>
    <lineage>
        <taxon>Eukaryota</taxon>
        <taxon>Metazoa</taxon>
        <taxon>Ecdysozoa</taxon>
        <taxon>Nematoda</taxon>
        <taxon>Chromadorea</taxon>
        <taxon>Rhabditida</taxon>
        <taxon>Spirurina</taxon>
        <taxon>Ascaridomorpha</taxon>
        <taxon>Ascaridoidea</taxon>
        <taxon>Anisakidae</taxon>
        <taxon>Anisakis</taxon>
        <taxon>Anisakis simplex complex</taxon>
    </lineage>
</organism>
<keyword evidence="1" id="KW-0175">Coiled coil</keyword>
<dbReference type="AlphaFoldDB" id="A0A0M3K464"/>
<gene>
    <name evidence="2" type="ORF">ASIM_LOCUS15162</name>
</gene>
<name>A0A0M3K464_ANISI</name>
<dbReference type="Proteomes" id="UP000267096">
    <property type="component" value="Unassembled WGS sequence"/>
</dbReference>
<protein>
    <submittedName>
        <fullName evidence="4">Transposase</fullName>
    </submittedName>
</protein>
<sequence length="107" mass="12425">MELMPKTRTDPVKHSLENIKKLVGNHKLLGQMYSVEKLSAIQKISAPDELTRNLKQEAIRVSELEGEIRHLKSELQNEKEQRKNATILLIEMGRDMRYLIDSARDRS</sequence>
<evidence type="ECO:0000256" key="1">
    <source>
        <dbReference type="SAM" id="Coils"/>
    </source>
</evidence>
<evidence type="ECO:0000313" key="4">
    <source>
        <dbReference type="WBParaSite" id="ASIM_0001575501-mRNA-1"/>
    </source>
</evidence>
<reference evidence="4" key="1">
    <citation type="submission" date="2017-02" db="UniProtKB">
        <authorList>
            <consortium name="WormBaseParasite"/>
        </authorList>
    </citation>
    <scope>IDENTIFICATION</scope>
</reference>
<proteinExistence type="predicted"/>
<evidence type="ECO:0000313" key="3">
    <source>
        <dbReference type="Proteomes" id="UP000267096"/>
    </source>
</evidence>
<reference evidence="2 3" key="2">
    <citation type="submission" date="2018-11" db="EMBL/GenBank/DDBJ databases">
        <authorList>
            <consortium name="Pathogen Informatics"/>
        </authorList>
    </citation>
    <scope>NUCLEOTIDE SEQUENCE [LARGE SCALE GENOMIC DNA]</scope>
</reference>